<protein>
    <recommendedName>
        <fullName evidence="5">Type II toxin-antitoxin system ParD family antitoxin</fullName>
    </recommendedName>
</protein>
<dbReference type="AlphaFoldDB" id="A0A6C7E4Z0"/>
<keyword evidence="4" id="KW-1185">Reference proteome</keyword>
<dbReference type="CDD" id="cd22231">
    <property type="entry name" value="RHH_NikR_HicB-like"/>
    <property type="match status" value="1"/>
</dbReference>
<dbReference type="RefSeq" id="WP_015441174.1">
    <property type="nucleotide sequence ID" value="NC_020520.1"/>
</dbReference>
<dbReference type="PANTHER" id="PTHR36582:SF2">
    <property type="entry name" value="ANTITOXIN PARD"/>
    <property type="match status" value="1"/>
</dbReference>
<evidence type="ECO:0008006" key="5">
    <source>
        <dbReference type="Google" id="ProtNLM"/>
    </source>
</evidence>
<name>A0A6C7E4Z0_ILUCY</name>
<dbReference type="PANTHER" id="PTHR36582">
    <property type="entry name" value="ANTITOXIN PARD"/>
    <property type="match status" value="1"/>
</dbReference>
<dbReference type="KEGG" id="aym:YM304_16130"/>
<dbReference type="OrthoDB" id="515108at2"/>
<dbReference type="Pfam" id="PF03693">
    <property type="entry name" value="ParD_antitoxin"/>
    <property type="match status" value="1"/>
</dbReference>
<dbReference type="SUPFAM" id="SSF47598">
    <property type="entry name" value="Ribbon-helix-helix"/>
    <property type="match status" value="1"/>
</dbReference>
<gene>
    <name evidence="3" type="ORF">YM304_16130</name>
</gene>
<evidence type="ECO:0000313" key="3">
    <source>
        <dbReference type="EMBL" id="BAN01927.1"/>
    </source>
</evidence>
<evidence type="ECO:0000313" key="4">
    <source>
        <dbReference type="Proteomes" id="UP000011863"/>
    </source>
</evidence>
<evidence type="ECO:0000256" key="2">
    <source>
        <dbReference type="ARBA" id="ARBA00022649"/>
    </source>
</evidence>
<sequence>MSRNTMSFALPENMRDYIDARVSDGSYGNTSEYLRELIRRDQREQASQRLRDLIADGLASGDGREATDDVIDELRKRALGTDA</sequence>
<dbReference type="InterPro" id="IPR010985">
    <property type="entry name" value="Ribbon_hlx_hlx"/>
</dbReference>
<reference evidence="3 4" key="1">
    <citation type="journal article" date="2013" name="Int. J. Syst. Evol. Microbiol.">
        <title>Ilumatobacter nonamiense sp. nov. and Ilumatobacter coccineum sp. nov., isolated from seashore sand.</title>
        <authorList>
            <person name="Matsumoto A."/>
            <person name="Kasai H."/>
            <person name="Matsuo Y."/>
            <person name="Shizuri Y."/>
            <person name="Ichikawa N."/>
            <person name="Fujita N."/>
            <person name="Omura S."/>
            <person name="Takahashi Y."/>
        </authorList>
    </citation>
    <scope>NUCLEOTIDE SEQUENCE [LARGE SCALE GENOMIC DNA]</scope>
    <source>
        <strain evidence="4">NBRC 103263 / KCTC 29153 / YM16-304</strain>
    </source>
</reference>
<comment type="similarity">
    <text evidence="1">Belongs to the ParD antitoxin family.</text>
</comment>
<evidence type="ECO:0000256" key="1">
    <source>
        <dbReference type="ARBA" id="ARBA00008580"/>
    </source>
</evidence>
<dbReference type="InterPro" id="IPR022789">
    <property type="entry name" value="ParD"/>
</dbReference>
<dbReference type="Gene3D" id="6.10.10.120">
    <property type="entry name" value="Antitoxin ParD1-like"/>
    <property type="match status" value="1"/>
</dbReference>
<dbReference type="NCBIfam" id="TIGR02606">
    <property type="entry name" value="antidote_CC2985"/>
    <property type="match status" value="1"/>
</dbReference>
<dbReference type="Proteomes" id="UP000011863">
    <property type="component" value="Chromosome"/>
</dbReference>
<proteinExistence type="inferred from homology"/>
<organism evidence="3 4">
    <name type="scientific">Ilumatobacter coccineus (strain NBRC 103263 / KCTC 29153 / YM16-304)</name>
    <dbReference type="NCBI Taxonomy" id="1313172"/>
    <lineage>
        <taxon>Bacteria</taxon>
        <taxon>Bacillati</taxon>
        <taxon>Actinomycetota</taxon>
        <taxon>Acidimicrobiia</taxon>
        <taxon>Acidimicrobiales</taxon>
        <taxon>Ilumatobacteraceae</taxon>
        <taxon>Ilumatobacter</taxon>
    </lineage>
</organism>
<dbReference type="EMBL" id="AP012057">
    <property type="protein sequence ID" value="BAN01927.1"/>
    <property type="molecule type" value="Genomic_DNA"/>
</dbReference>
<dbReference type="InterPro" id="IPR038296">
    <property type="entry name" value="ParD_sf"/>
</dbReference>
<keyword evidence="2" id="KW-1277">Toxin-antitoxin system</keyword>
<accession>A0A6C7E4Z0</accession>
<dbReference type="GO" id="GO:0006355">
    <property type="term" value="P:regulation of DNA-templated transcription"/>
    <property type="evidence" value="ECO:0007669"/>
    <property type="project" value="InterPro"/>
</dbReference>